<dbReference type="SUPFAM" id="SSF48403">
    <property type="entry name" value="Ankyrin repeat"/>
    <property type="match status" value="1"/>
</dbReference>
<dbReference type="InterPro" id="IPR036770">
    <property type="entry name" value="Ankyrin_rpt-contain_sf"/>
</dbReference>
<gene>
    <name evidence="1" type="ORF">TRFO_32778</name>
</gene>
<evidence type="ECO:0000313" key="1">
    <source>
        <dbReference type="EMBL" id="OHT00504.1"/>
    </source>
</evidence>
<keyword evidence="2" id="KW-1185">Reference proteome</keyword>
<sequence length="165" mass="19646">MIKHEKFRYHDSNIFDIHEEILLRACYIGFYNLYQKMINLLGYERLNCKNKNLKDNMRNIFSDACYGGNVDILRDLLQNADIDVNFSLDAEPPVFRAFNYKLWVVLEHPKIDINIKSSNGNSILHLIRYTHKLFDIQRLIEIPNIDINAQNNDVLINFFWRYDSS</sequence>
<dbReference type="Proteomes" id="UP000179807">
    <property type="component" value="Unassembled WGS sequence"/>
</dbReference>
<proteinExistence type="predicted"/>
<comment type="caution">
    <text evidence="1">The sequence shown here is derived from an EMBL/GenBank/DDBJ whole genome shotgun (WGS) entry which is preliminary data.</text>
</comment>
<dbReference type="EMBL" id="MLAK01000951">
    <property type="protein sequence ID" value="OHT00504.1"/>
    <property type="molecule type" value="Genomic_DNA"/>
</dbReference>
<dbReference type="VEuPathDB" id="TrichDB:TRFO_32778"/>
<dbReference type="RefSeq" id="XP_068353640.1">
    <property type="nucleotide sequence ID" value="XM_068508686.1"/>
</dbReference>
<dbReference type="AlphaFoldDB" id="A0A1J4JQ07"/>
<dbReference type="OrthoDB" id="426293at2759"/>
<evidence type="ECO:0000313" key="2">
    <source>
        <dbReference type="Proteomes" id="UP000179807"/>
    </source>
</evidence>
<dbReference type="Gene3D" id="1.25.40.20">
    <property type="entry name" value="Ankyrin repeat-containing domain"/>
    <property type="match status" value="1"/>
</dbReference>
<name>A0A1J4JQ07_9EUKA</name>
<evidence type="ECO:0008006" key="3">
    <source>
        <dbReference type="Google" id="ProtNLM"/>
    </source>
</evidence>
<organism evidence="1 2">
    <name type="scientific">Tritrichomonas foetus</name>
    <dbReference type="NCBI Taxonomy" id="1144522"/>
    <lineage>
        <taxon>Eukaryota</taxon>
        <taxon>Metamonada</taxon>
        <taxon>Parabasalia</taxon>
        <taxon>Tritrichomonadida</taxon>
        <taxon>Tritrichomonadidae</taxon>
        <taxon>Tritrichomonas</taxon>
    </lineage>
</organism>
<reference evidence="1" key="1">
    <citation type="submission" date="2016-10" db="EMBL/GenBank/DDBJ databases">
        <authorList>
            <person name="Benchimol M."/>
            <person name="Almeida L.G."/>
            <person name="Vasconcelos A.T."/>
            <person name="Perreira-Neves A."/>
            <person name="Rosa I.A."/>
            <person name="Tasca T."/>
            <person name="Bogo M.R."/>
            <person name="de Souza W."/>
        </authorList>
    </citation>
    <scope>NUCLEOTIDE SEQUENCE [LARGE SCALE GENOMIC DNA]</scope>
    <source>
        <strain evidence="1">K</strain>
    </source>
</reference>
<protein>
    <recommendedName>
        <fullName evidence="3">DUF3447 domain-containing protein</fullName>
    </recommendedName>
</protein>
<dbReference type="GeneID" id="94843390"/>
<accession>A0A1J4JQ07</accession>